<organism evidence="1">
    <name type="scientific">Anguilla anguilla</name>
    <name type="common">European freshwater eel</name>
    <name type="synonym">Muraena anguilla</name>
    <dbReference type="NCBI Taxonomy" id="7936"/>
    <lineage>
        <taxon>Eukaryota</taxon>
        <taxon>Metazoa</taxon>
        <taxon>Chordata</taxon>
        <taxon>Craniata</taxon>
        <taxon>Vertebrata</taxon>
        <taxon>Euteleostomi</taxon>
        <taxon>Actinopterygii</taxon>
        <taxon>Neopterygii</taxon>
        <taxon>Teleostei</taxon>
        <taxon>Anguilliformes</taxon>
        <taxon>Anguillidae</taxon>
        <taxon>Anguilla</taxon>
    </lineage>
</organism>
<sequence length="37" mass="4745">MLFYLCFYHLRIFTRKLTHLQICFHYSIPFVFIIKQY</sequence>
<dbReference type="AlphaFoldDB" id="A0A0E9TMU4"/>
<dbReference type="EMBL" id="GBXM01053661">
    <property type="protein sequence ID" value="JAH54916.1"/>
    <property type="molecule type" value="Transcribed_RNA"/>
</dbReference>
<name>A0A0E9TMU4_ANGAN</name>
<reference evidence="1" key="2">
    <citation type="journal article" date="2015" name="Fish Shellfish Immunol.">
        <title>Early steps in the European eel (Anguilla anguilla)-Vibrio vulnificus interaction in the gills: Role of the RtxA13 toxin.</title>
        <authorList>
            <person name="Callol A."/>
            <person name="Pajuelo D."/>
            <person name="Ebbesson L."/>
            <person name="Teles M."/>
            <person name="MacKenzie S."/>
            <person name="Amaro C."/>
        </authorList>
    </citation>
    <scope>NUCLEOTIDE SEQUENCE</scope>
</reference>
<accession>A0A0E9TMU4</accession>
<reference evidence="1" key="1">
    <citation type="submission" date="2014-11" db="EMBL/GenBank/DDBJ databases">
        <authorList>
            <person name="Amaro Gonzalez C."/>
        </authorList>
    </citation>
    <scope>NUCLEOTIDE SEQUENCE</scope>
</reference>
<proteinExistence type="predicted"/>
<evidence type="ECO:0000313" key="1">
    <source>
        <dbReference type="EMBL" id="JAH54916.1"/>
    </source>
</evidence>
<protein>
    <submittedName>
        <fullName evidence="1">Uncharacterized protein</fullName>
    </submittedName>
</protein>